<dbReference type="InterPro" id="IPR007122">
    <property type="entry name" value="Villin/Gelsolin"/>
</dbReference>
<dbReference type="FunFam" id="3.40.20.10:FF:000005">
    <property type="entry name" value="Gelsolin"/>
    <property type="match status" value="1"/>
</dbReference>
<comment type="subcellular location">
    <subcellularLocation>
        <location evidence="1">Cytoplasm</location>
        <location evidence="1">Cytoskeleton</location>
    </subcellularLocation>
</comment>
<dbReference type="InterPro" id="IPR029006">
    <property type="entry name" value="ADF-H/Gelsolin-like_dom_sf"/>
</dbReference>
<proteinExistence type="inferred from homology"/>
<comment type="similarity">
    <text evidence="2">Belongs to the villin/gelsolin family.</text>
</comment>
<keyword evidence="8" id="KW-0206">Cytoskeleton</keyword>
<dbReference type="InterPro" id="IPR007123">
    <property type="entry name" value="Gelsolin-like_dom"/>
</dbReference>
<gene>
    <name evidence="10" type="ORF">NHX12_033556</name>
</gene>
<dbReference type="SMART" id="SM00262">
    <property type="entry name" value="GEL"/>
    <property type="match status" value="6"/>
</dbReference>
<keyword evidence="7" id="KW-0009">Actin-binding</keyword>
<dbReference type="CDD" id="cd11291">
    <property type="entry name" value="gelsolin_S6_like"/>
    <property type="match status" value="1"/>
</dbReference>
<name>A0A9Q0E682_9TELE</name>
<accession>A0A9Q0E682</accession>
<organism evidence="10 11">
    <name type="scientific">Muraenolepis orangiensis</name>
    <name type="common">Patagonian moray cod</name>
    <dbReference type="NCBI Taxonomy" id="630683"/>
    <lineage>
        <taxon>Eukaryota</taxon>
        <taxon>Metazoa</taxon>
        <taxon>Chordata</taxon>
        <taxon>Craniata</taxon>
        <taxon>Vertebrata</taxon>
        <taxon>Euteleostomi</taxon>
        <taxon>Actinopterygii</taxon>
        <taxon>Neopterygii</taxon>
        <taxon>Teleostei</taxon>
        <taxon>Neoteleostei</taxon>
        <taxon>Acanthomorphata</taxon>
        <taxon>Zeiogadaria</taxon>
        <taxon>Gadariae</taxon>
        <taxon>Gadiformes</taxon>
        <taxon>Muraenolepidoidei</taxon>
        <taxon>Muraenolepididae</taxon>
        <taxon>Muraenolepis</taxon>
    </lineage>
</organism>
<dbReference type="AlphaFoldDB" id="A0A9Q0E682"/>
<dbReference type="CDD" id="cd11289">
    <property type="entry name" value="gelsolin_S2_like"/>
    <property type="match status" value="1"/>
</dbReference>
<dbReference type="CDD" id="cd11288">
    <property type="entry name" value="gelsolin_S5_like"/>
    <property type="match status" value="1"/>
</dbReference>
<dbReference type="PANTHER" id="PTHR11977:SF27">
    <property type="entry name" value="SCINDERIN LIKE A-RELATED"/>
    <property type="match status" value="1"/>
</dbReference>
<dbReference type="OrthoDB" id="8847441at2759"/>
<feature type="domain" description="Gelsolin-like" evidence="9">
    <location>
        <begin position="221"/>
        <end position="281"/>
    </location>
</feature>
<evidence type="ECO:0000256" key="3">
    <source>
        <dbReference type="ARBA" id="ARBA00022467"/>
    </source>
</evidence>
<dbReference type="FunFam" id="3.40.20.10:FF:000001">
    <property type="entry name" value="Gelsolin"/>
    <property type="match status" value="1"/>
</dbReference>
<sequence>MAHKEFQSAGKEPGLQVWRLEKMDLKPVPPAGHGAFYQGDAYIVLFTSEDRDHSIHMWLGSECSADERGASAIFAFQLDDFLGGGPRQYREVQSNESNAFLRYFPQGLRYKEGGMASGLSHVETNDMTKQTLLHLKGKRLIRAQEVPMTWSSFNNNDCFVIDLGQNIYQWCGSKCNRYERLKSTIVAIGIRDDERGGRPDLHMIEEGSEPEEVIQADLLLNECYILDHQAAKKLFVWKGPTANMAERKAAFNAAQQFITQKNYPTHTQVEVLASGGESTLFKQFFFDWRDKYECKGPGKTYTLGSVAKVQQVPFDASTLHANRAMAAQHGMVDDGSGEVKIWRVEESDKVEVEPSTYGQFFGGDCYLILYSYNSAKKHIIYMWQGLKSSTSERAISACLAIALDDSMGGSPVQVRVIQGYEPAHLVSLFKAKPLMLFLGGTSRGKVQSQPGTTRLFHIRRSSTGATRAVEVQPTADRLNTNDVLVLKCPGGVSMWRGRGSTQEEAAAAKYVADYLGGGLVEVKEGDEPACFWSALGGKKDYQTSKSLQTALRSPRLFVCSNKTGNLIAEELPPTFTQLDLAPDDIMLLDTWDQIFLWIGEEANEVEKKGAPKIAADYVASANSCRGDIPVISVKQGFEPPTFTGWFQAWDPDMAEKVLANFH</sequence>
<dbReference type="GO" id="GO:0008154">
    <property type="term" value="P:actin polymerization or depolymerization"/>
    <property type="evidence" value="ECO:0007669"/>
    <property type="project" value="TreeGrafter"/>
</dbReference>
<dbReference type="CDD" id="cd11293">
    <property type="entry name" value="gelsolin_S4_like"/>
    <property type="match status" value="1"/>
</dbReference>
<dbReference type="SUPFAM" id="SSF82754">
    <property type="entry name" value="C-terminal, gelsolin-like domain of Sec23/24"/>
    <property type="match status" value="1"/>
</dbReference>
<dbReference type="PRINTS" id="PR00597">
    <property type="entry name" value="GELSOLIN"/>
</dbReference>
<comment type="caution">
    <text evidence="10">The sequence shown here is derived from an EMBL/GenBank/DDBJ whole genome shotgun (WGS) entry which is preliminary data.</text>
</comment>
<feature type="domain" description="Gelsolin-like" evidence="9">
    <location>
        <begin position="347"/>
        <end position="425"/>
    </location>
</feature>
<dbReference type="GO" id="GO:0005737">
    <property type="term" value="C:cytoplasm"/>
    <property type="evidence" value="ECO:0007669"/>
    <property type="project" value="TreeGrafter"/>
</dbReference>
<dbReference type="SUPFAM" id="SSF55753">
    <property type="entry name" value="Actin depolymerizing proteins"/>
    <property type="match status" value="5"/>
</dbReference>
<feature type="domain" description="Gelsolin-like" evidence="9">
    <location>
        <begin position="24"/>
        <end position="101"/>
    </location>
</feature>
<dbReference type="GO" id="GO:0005546">
    <property type="term" value="F:phosphatidylinositol-4,5-bisphosphate binding"/>
    <property type="evidence" value="ECO:0007669"/>
    <property type="project" value="TreeGrafter"/>
</dbReference>
<evidence type="ECO:0000256" key="6">
    <source>
        <dbReference type="ARBA" id="ARBA00022837"/>
    </source>
</evidence>
<dbReference type="EMBL" id="JANIIK010000048">
    <property type="protein sequence ID" value="KAJ3599600.1"/>
    <property type="molecule type" value="Genomic_DNA"/>
</dbReference>
<dbReference type="GO" id="GO:0051014">
    <property type="term" value="P:actin filament severing"/>
    <property type="evidence" value="ECO:0007669"/>
    <property type="project" value="TreeGrafter"/>
</dbReference>
<dbReference type="PANTHER" id="PTHR11977">
    <property type="entry name" value="VILLIN"/>
    <property type="match status" value="1"/>
</dbReference>
<evidence type="ECO:0000313" key="11">
    <source>
        <dbReference type="Proteomes" id="UP001148018"/>
    </source>
</evidence>
<evidence type="ECO:0000256" key="4">
    <source>
        <dbReference type="ARBA" id="ARBA00022490"/>
    </source>
</evidence>
<dbReference type="GO" id="GO:0007417">
    <property type="term" value="P:central nervous system development"/>
    <property type="evidence" value="ECO:0007669"/>
    <property type="project" value="TreeGrafter"/>
</dbReference>
<feature type="domain" description="Gelsolin-like" evidence="9">
    <location>
        <begin position="571"/>
        <end position="642"/>
    </location>
</feature>
<dbReference type="Pfam" id="PF00626">
    <property type="entry name" value="Gelsolin"/>
    <property type="match status" value="5"/>
</dbReference>
<dbReference type="Proteomes" id="UP001148018">
    <property type="component" value="Unassembled WGS sequence"/>
</dbReference>
<evidence type="ECO:0000313" key="10">
    <source>
        <dbReference type="EMBL" id="KAJ3599600.1"/>
    </source>
</evidence>
<keyword evidence="4" id="KW-0963">Cytoplasm</keyword>
<evidence type="ECO:0000259" key="9">
    <source>
        <dbReference type="Pfam" id="PF00626"/>
    </source>
</evidence>
<keyword evidence="6" id="KW-0106">Calcium</keyword>
<evidence type="ECO:0000256" key="7">
    <source>
        <dbReference type="ARBA" id="ARBA00023203"/>
    </source>
</evidence>
<dbReference type="FunFam" id="3.40.20.10:FF:000002">
    <property type="entry name" value="Gelsolin"/>
    <property type="match status" value="1"/>
</dbReference>
<dbReference type="Gene3D" id="3.40.20.10">
    <property type="entry name" value="Severin"/>
    <property type="match status" value="6"/>
</dbReference>
<evidence type="ECO:0000256" key="1">
    <source>
        <dbReference type="ARBA" id="ARBA00004245"/>
    </source>
</evidence>
<keyword evidence="3" id="KW-0117">Actin capping</keyword>
<evidence type="ECO:0000256" key="2">
    <source>
        <dbReference type="ARBA" id="ARBA00008418"/>
    </source>
</evidence>
<dbReference type="GO" id="GO:0030031">
    <property type="term" value="P:cell projection assembly"/>
    <property type="evidence" value="ECO:0007669"/>
    <property type="project" value="TreeGrafter"/>
</dbReference>
<protein>
    <recommendedName>
        <fullName evidence="9">Gelsolin-like domain-containing protein</fullName>
    </recommendedName>
</protein>
<keyword evidence="11" id="KW-1185">Reference proteome</keyword>
<keyword evidence="5" id="KW-0677">Repeat</keyword>
<dbReference type="GO" id="GO:0015629">
    <property type="term" value="C:actin cytoskeleton"/>
    <property type="evidence" value="ECO:0007669"/>
    <property type="project" value="TreeGrafter"/>
</dbReference>
<dbReference type="InterPro" id="IPR036180">
    <property type="entry name" value="Gelsolin-like_dom_sf"/>
</dbReference>
<evidence type="ECO:0000256" key="8">
    <source>
        <dbReference type="ARBA" id="ARBA00023212"/>
    </source>
</evidence>
<feature type="domain" description="Gelsolin-like" evidence="9">
    <location>
        <begin position="141"/>
        <end position="213"/>
    </location>
</feature>
<dbReference type="GO" id="GO:0051016">
    <property type="term" value="P:barbed-end actin filament capping"/>
    <property type="evidence" value="ECO:0007669"/>
    <property type="project" value="TreeGrafter"/>
</dbReference>
<dbReference type="CDD" id="cd11290">
    <property type="entry name" value="gelsolin_S1_like"/>
    <property type="match status" value="1"/>
</dbReference>
<evidence type="ECO:0000256" key="5">
    <source>
        <dbReference type="ARBA" id="ARBA00022737"/>
    </source>
</evidence>
<dbReference type="GO" id="GO:0051015">
    <property type="term" value="F:actin filament binding"/>
    <property type="evidence" value="ECO:0007669"/>
    <property type="project" value="InterPro"/>
</dbReference>
<reference evidence="10" key="1">
    <citation type="submission" date="2022-07" db="EMBL/GenBank/DDBJ databases">
        <title>Chromosome-level genome of Muraenolepis orangiensis.</title>
        <authorList>
            <person name="Kim J."/>
        </authorList>
    </citation>
    <scope>NUCLEOTIDE SEQUENCE</scope>
    <source>
        <strain evidence="10">KU_S4_2022</strain>
        <tissue evidence="10">Muscle</tissue>
    </source>
</reference>